<dbReference type="SUPFAM" id="SSF52151">
    <property type="entry name" value="FabD/lysophospholipase-like"/>
    <property type="match status" value="1"/>
</dbReference>
<dbReference type="PANTHER" id="PTHR10728:SF40">
    <property type="entry name" value="PATATIN FAMILY PROTEIN"/>
    <property type="match status" value="1"/>
</dbReference>
<reference evidence="2" key="1">
    <citation type="submission" date="2022-11" db="EMBL/GenBank/DDBJ databases">
        <title>Hoeflea poritis sp. nov., isolated from scleractinian coral Porites lutea.</title>
        <authorList>
            <person name="Zhang G."/>
            <person name="Wei Q."/>
            <person name="Cai L."/>
        </authorList>
    </citation>
    <scope>NUCLEOTIDE SEQUENCE</scope>
    <source>
        <strain evidence="2">E7-10</strain>
    </source>
</reference>
<dbReference type="RefSeq" id="WP_271092501.1">
    <property type="nucleotide sequence ID" value="NZ_JAPJZH010000026.1"/>
</dbReference>
<dbReference type="Gene3D" id="3.40.1090.10">
    <property type="entry name" value="Cytosolic phospholipase A2 catalytic domain"/>
    <property type="match status" value="1"/>
</dbReference>
<dbReference type="Proteomes" id="UP001148313">
    <property type="component" value="Unassembled WGS sequence"/>
</dbReference>
<evidence type="ECO:0000256" key="1">
    <source>
        <dbReference type="SAM" id="SignalP"/>
    </source>
</evidence>
<sequence length="658" mass="73218">MRNSLPRRLTSALIVFLAATALSACTIHSRVEDTTTSFFVAQYWKTPLSGLDYPEMADNAISKHRQSFGVAFQGGGNRAAPAALGQLRALHDLGWIDKVRYISAISGGSWTAIPYTFLKNCPAESDVHCDQSTFLGVSKSPEEVALRLPGIVTEKNPVEFAPGSMLGAIADGAVTGKVINAWTQGRFDESFSNALGEIYLRPFGLSRSKRNDPDSLFTWRKTDRDRIRRENRGNERIARSTIHYVERKRPYLIVGGVVLTRRTLVEPDGKFRMEMTPLYTGIPRKIDYETRNGTKFEFGGGFVESFGYDYVTEDPGLAGPMRTLKLRDPLWGNRSDQDRLNFSLANMAAVSGAAPVETAVSIRALRFLAANFGFPEHFVPGDRRSPRQSFVSAPAGEIYEKEWAHGDGGHEDNLGLAPLLARQVENILVLANSVYPLNAQMIEDCKAALDRLRPEPQDPEKLDSGMQNCIRMIGGDIPSFFVRTRNHIHNVGLKLADSPTPAGRNELDGYYHLLHVAQELRDNNRLSCNRYVYDPGDAGAVGRSYAPRICILYLGLDGEWAERVRTAARNAGMSKRDIRAIRNALDLDEDLRPVDKKRRGVGSNGFPHLGTFFDQPGFLIKTDPARLYALYNYTAWALKKHSGNIKNAFANNGLDWSR</sequence>
<dbReference type="InterPro" id="IPR016035">
    <property type="entry name" value="Acyl_Trfase/lysoPLipase"/>
</dbReference>
<feature type="chain" id="PRO_5047530630" description="PNPLA domain-containing protein" evidence="1">
    <location>
        <begin position="25"/>
        <end position="658"/>
    </location>
</feature>
<protein>
    <recommendedName>
        <fullName evidence="4">PNPLA domain-containing protein</fullName>
    </recommendedName>
</protein>
<comment type="caution">
    <text evidence="2">The sequence shown here is derived from an EMBL/GenBank/DDBJ whole genome shotgun (WGS) entry which is preliminary data.</text>
</comment>
<evidence type="ECO:0000313" key="2">
    <source>
        <dbReference type="EMBL" id="MDA4848627.1"/>
    </source>
</evidence>
<gene>
    <name evidence="2" type="ORF">OOZ53_24945</name>
</gene>
<keyword evidence="1" id="KW-0732">Signal</keyword>
<keyword evidence="3" id="KW-1185">Reference proteome</keyword>
<evidence type="ECO:0008006" key="4">
    <source>
        <dbReference type="Google" id="ProtNLM"/>
    </source>
</evidence>
<feature type="signal peptide" evidence="1">
    <location>
        <begin position="1"/>
        <end position="24"/>
    </location>
</feature>
<dbReference type="EMBL" id="JAPJZH010000026">
    <property type="protein sequence ID" value="MDA4848627.1"/>
    <property type="molecule type" value="Genomic_DNA"/>
</dbReference>
<organism evidence="2 3">
    <name type="scientific">Hoeflea poritis</name>
    <dbReference type="NCBI Taxonomy" id="2993659"/>
    <lineage>
        <taxon>Bacteria</taxon>
        <taxon>Pseudomonadati</taxon>
        <taxon>Pseudomonadota</taxon>
        <taxon>Alphaproteobacteria</taxon>
        <taxon>Hyphomicrobiales</taxon>
        <taxon>Rhizobiaceae</taxon>
        <taxon>Hoeflea</taxon>
    </lineage>
</organism>
<dbReference type="PROSITE" id="PS51257">
    <property type="entry name" value="PROKAR_LIPOPROTEIN"/>
    <property type="match status" value="1"/>
</dbReference>
<name>A0ABT4VV81_9HYPH</name>
<evidence type="ECO:0000313" key="3">
    <source>
        <dbReference type="Proteomes" id="UP001148313"/>
    </source>
</evidence>
<accession>A0ABT4VV81</accession>
<dbReference type="PANTHER" id="PTHR10728">
    <property type="entry name" value="CYTOSOLIC PHOSPHOLIPASE A2"/>
    <property type="match status" value="1"/>
</dbReference>
<proteinExistence type="predicted"/>